<evidence type="ECO:0000259" key="1">
    <source>
        <dbReference type="Pfam" id="PF22041"/>
    </source>
</evidence>
<reference evidence="2" key="1">
    <citation type="journal article" date="2021" name="Genome Biol. Evol.">
        <title>The assembled and annotated genome of the fairy-ring fungus Marasmius oreades.</title>
        <authorList>
            <person name="Hiltunen M."/>
            <person name="Ament-Velasquez S.L."/>
            <person name="Johannesson H."/>
        </authorList>
    </citation>
    <scope>NUCLEOTIDE SEQUENCE</scope>
    <source>
        <strain evidence="2">03SP1</strain>
    </source>
</reference>
<comment type="caution">
    <text evidence="2">The sequence shown here is derived from an EMBL/GenBank/DDBJ whole genome shotgun (WGS) entry which is preliminary data.</text>
</comment>
<evidence type="ECO:0000313" key="2">
    <source>
        <dbReference type="EMBL" id="KAG7086933.1"/>
    </source>
</evidence>
<dbReference type="EMBL" id="CM032190">
    <property type="protein sequence ID" value="KAG7086933.1"/>
    <property type="molecule type" value="Genomic_DNA"/>
</dbReference>
<dbReference type="KEGG" id="more:E1B28_002849"/>
<name>A0A9P7RPF4_9AGAR</name>
<keyword evidence="3" id="KW-1185">Reference proteome</keyword>
<protein>
    <recommendedName>
        <fullName evidence="1">Glutathione S-transferase UstS-like C-terminal domain-containing protein</fullName>
    </recommendedName>
</protein>
<dbReference type="Pfam" id="PF22041">
    <property type="entry name" value="GST_C_7"/>
    <property type="match status" value="1"/>
</dbReference>
<proteinExistence type="predicted"/>
<dbReference type="RefSeq" id="XP_043003404.1">
    <property type="nucleotide sequence ID" value="XM_043159798.1"/>
</dbReference>
<organism evidence="2 3">
    <name type="scientific">Marasmius oreades</name>
    <name type="common">fairy-ring Marasmius</name>
    <dbReference type="NCBI Taxonomy" id="181124"/>
    <lineage>
        <taxon>Eukaryota</taxon>
        <taxon>Fungi</taxon>
        <taxon>Dikarya</taxon>
        <taxon>Basidiomycota</taxon>
        <taxon>Agaricomycotina</taxon>
        <taxon>Agaricomycetes</taxon>
        <taxon>Agaricomycetidae</taxon>
        <taxon>Agaricales</taxon>
        <taxon>Marasmiineae</taxon>
        <taxon>Marasmiaceae</taxon>
        <taxon>Marasmius</taxon>
    </lineage>
</organism>
<evidence type="ECO:0000313" key="3">
    <source>
        <dbReference type="Proteomes" id="UP001049176"/>
    </source>
</evidence>
<dbReference type="AlphaFoldDB" id="A0A9P7RPF4"/>
<sequence>MPTAEEQDKLWGQVVTELGAMVQGYYHGNRGSSVFVIGGENPTFADVFLTAFLWWIRTVFGEGGTEWRKITELGEGRVGKLYEETITLCGKKET</sequence>
<dbReference type="Gene3D" id="1.20.1050.10">
    <property type="match status" value="1"/>
</dbReference>
<accession>A0A9P7RPF4</accession>
<dbReference type="InterPro" id="IPR054416">
    <property type="entry name" value="GST_UstS-like_C"/>
</dbReference>
<dbReference type="Proteomes" id="UP001049176">
    <property type="component" value="Chromosome 10"/>
</dbReference>
<dbReference type="GeneID" id="66071925"/>
<gene>
    <name evidence="2" type="ORF">E1B28_002849</name>
</gene>
<feature type="domain" description="Glutathione S-transferase UstS-like C-terminal" evidence="1">
    <location>
        <begin position="2"/>
        <end position="84"/>
    </location>
</feature>
<dbReference type="OrthoDB" id="3103305at2759"/>